<evidence type="ECO:0000256" key="6">
    <source>
        <dbReference type="ARBA" id="ARBA00022679"/>
    </source>
</evidence>
<comment type="caution">
    <text evidence="16">The sequence shown here is derived from an EMBL/GenBank/DDBJ whole genome shotgun (WGS) entry which is preliminary data.</text>
</comment>
<accession>A0AAW3JRB8</accession>
<dbReference type="Gene3D" id="3.30.565.10">
    <property type="entry name" value="Histidine kinase-like ATPase, C-terminal domain"/>
    <property type="match status" value="1"/>
</dbReference>
<name>A0AAW3JRB8_9FIRM</name>
<feature type="transmembrane region" description="Helical" evidence="14">
    <location>
        <begin position="384"/>
        <end position="401"/>
    </location>
</feature>
<keyword evidence="8" id="KW-0547">Nucleotide-binding</keyword>
<evidence type="ECO:0000256" key="3">
    <source>
        <dbReference type="ARBA" id="ARBA00012438"/>
    </source>
</evidence>
<comment type="subcellular location">
    <subcellularLocation>
        <location evidence="2">Cell membrane</location>
        <topology evidence="2">Multi-pass membrane protein</topology>
    </subcellularLocation>
</comment>
<dbReference type="Gene3D" id="1.10.287.130">
    <property type="match status" value="1"/>
</dbReference>
<dbReference type="EC" id="2.7.13.3" evidence="3"/>
<dbReference type="SUPFAM" id="SSF47384">
    <property type="entry name" value="Homodimeric domain of signal transducing histidine kinase"/>
    <property type="match status" value="1"/>
</dbReference>
<dbReference type="FunFam" id="1.10.287.130:FF:000001">
    <property type="entry name" value="Two-component sensor histidine kinase"/>
    <property type="match status" value="1"/>
</dbReference>
<keyword evidence="11 14" id="KW-1133">Transmembrane helix</keyword>
<feature type="transmembrane region" description="Helical" evidence="14">
    <location>
        <begin position="344"/>
        <end position="364"/>
    </location>
</feature>
<sequence length="820" mass="92851">MKKDIFAKRKNNRRILRAFFNVVQAVSLAVFIVMGTVYLVGIGQYGFGQSSIKSEIKSRVNSMTKIAGRYAALMQNKEALKKMNYVNKLSEMSRLKKKYFSDKNSNFMFLYDGYVGSIKYNMTKEVMNGYCVDMSEQTNRYIINDYGDFKFKFDGKKLYNDAIKYTYELGVSGGEYIPKYKNTIINKLKKLYPYDRISIKFQIYNGNLICRVLYDSVYAEDVCDRGEVKNDVEGAEVENDWKGTDFATYFGKNSEDIFIGEFREAVLYGCDGRSVNAYEIANGKFKIGSCSVYRKNRFYYVKATQYHVGTSDYSIEGNIRSQLKTGDSFYYIFWYKEHEHFISFMTYFSGILLIISSIFIAFFANAEQNKEGKVRRFYRMPADILVVVLIAAIAAGYSLFVSSEIDIEKIKSILKYGISNIIIGGLIAGTIAGIFITLFYTVFCAQVKAGILIDNMFITRVILSFAKIIKAVLSMVKLSVIVFGVYWVAGITECVLTVVSGSEIAFFTVLISKILGTIIIARVIRDISKLHMGIEQMSTGGVDGKINTKGMMLPIKMEADSLNNISDGMKKAVESQMKSERMKTELITNVSHDIKTPVTAIISYVDLLKKEDLQNKTAAGYIDVLDRQSLRLKNLIYDLLDLSKSSTGNVEVNMEKLGIAVFIEQSLGEYISKFEKKNLMPIVNFRMDDEVKNELEINADGRHLSRVFDNIFQNINKYAMPDTRVYIDVELSEKEQDSETKILSDKVLITVKNMSETPLNLSGDELMERFVRGDKSRNTEGSGLGLSIAQNLMQLQNGNLEVFVDGDLFKVVVTLSRAAV</sequence>
<dbReference type="InterPro" id="IPR036097">
    <property type="entry name" value="HisK_dim/P_sf"/>
</dbReference>
<dbReference type="InterPro" id="IPR050398">
    <property type="entry name" value="HssS/ArlS-like"/>
</dbReference>
<reference evidence="16 17" key="1">
    <citation type="submission" date="2015-10" db="EMBL/GenBank/DDBJ databases">
        <title>Butyribacter intestini gen. nov., sp. nov., a butyric acid-producing bacterium of the family Lachnospiraceae isolated from the human faeces.</title>
        <authorList>
            <person name="Zou Y."/>
            <person name="Xue W."/>
            <person name="Luo G."/>
            <person name="Lv M."/>
        </authorList>
    </citation>
    <scope>NUCLEOTIDE SEQUENCE [LARGE SCALE GENOMIC DNA]</scope>
    <source>
        <strain evidence="16 17">TF01-11</strain>
    </source>
</reference>
<keyword evidence="12" id="KW-0902">Two-component regulatory system</keyword>
<dbReference type="SMART" id="SM00387">
    <property type="entry name" value="HATPase_c"/>
    <property type="match status" value="1"/>
</dbReference>
<keyword evidence="13 14" id="KW-0472">Membrane</keyword>
<proteinExistence type="predicted"/>
<dbReference type="Pfam" id="PF02518">
    <property type="entry name" value="HATPase_c"/>
    <property type="match status" value="1"/>
</dbReference>
<evidence type="ECO:0000313" key="17">
    <source>
        <dbReference type="Proteomes" id="UP000050833"/>
    </source>
</evidence>
<dbReference type="InterPro" id="IPR003661">
    <property type="entry name" value="HisK_dim/P_dom"/>
</dbReference>
<feature type="transmembrane region" description="Helical" evidence="14">
    <location>
        <begin position="21"/>
        <end position="47"/>
    </location>
</feature>
<dbReference type="GO" id="GO:0000155">
    <property type="term" value="F:phosphorelay sensor kinase activity"/>
    <property type="evidence" value="ECO:0007669"/>
    <property type="project" value="InterPro"/>
</dbReference>
<dbReference type="CDD" id="cd00082">
    <property type="entry name" value="HisKA"/>
    <property type="match status" value="1"/>
</dbReference>
<keyword evidence="6" id="KW-0808">Transferase</keyword>
<dbReference type="SUPFAM" id="SSF55874">
    <property type="entry name" value="ATPase domain of HSP90 chaperone/DNA topoisomerase II/histidine kinase"/>
    <property type="match status" value="1"/>
</dbReference>
<dbReference type="RefSeq" id="WP_055944158.1">
    <property type="nucleotide sequence ID" value="NZ_LLKB01000005.1"/>
</dbReference>
<evidence type="ECO:0000256" key="8">
    <source>
        <dbReference type="ARBA" id="ARBA00022741"/>
    </source>
</evidence>
<evidence type="ECO:0000256" key="5">
    <source>
        <dbReference type="ARBA" id="ARBA00022553"/>
    </source>
</evidence>
<keyword evidence="10" id="KW-0067">ATP-binding</keyword>
<protein>
    <recommendedName>
        <fullName evidence="3">histidine kinase</fullName>
        <ecNumber evidence="3">2.7.13.3</ecNumber>
    </recommendedName>
</protein>
<evidence type="ECO:0000256" key="7">
    <source>
        <dbReference type="ARBA" id="ARBA00022692"/>
    </source>
</evidence>
<feature type="transmembrane region" description="Helical" evidence="14">
    <location>
        <begin position="421"/>
        <end position="447"/>
    </location>
</feature>
<evidence type="ECO:0000256" key="10">
    <source>
        <dbReference type="ARBA" id="ARBA00022840"/>
    </source>
</evidence>
<organism evidence="16 17">
    <name type="scientific">Butyribacter intestini</name>
    <dbReference type="NCBI Taxonomy" id="1703332"/>
    <lineage>
        <taxon>Bacteria</taxon>
        <taxon>Bacillati</taxon>
        <taxon>Bacillota</taxon>
        <taxon>Clostridia</taxon>
        <taxon>Lachnospirales</taxon>
        <taxon>Lachnospiraceae</taxon>
        <taxon>Butyribacter</taxon>
    </lineage>
</organism>
<evidence type="ECO:0000256" key="9">
    <source>
        <dbReference type="ARBA" id="ARBA00022777"/>
    </source>
</evidence>
<feature type="domain" description="Histidine kinase" evidence="15">
    <location>
        <begin position="589"/>
        <end position="819"/>
    </location>
</feature>
<gene>
    <name evidence="16" type="ORF">APZ18_09305</name>
</gene>
<dbReference type="PROSITE" id="PS50109">
    <property type="entry name" value="HIS_KIN"/>
    <property type="match status" value="1"/>
</dbReference>
<evidence type="ECO:0000256" key="11">
    <source>
        <dbReference type="ARBA" id="ARBA00022989"/>
    </source>
</evidence>
<dbReference type="GO" id="GO:0005886">
    <property type="term" value="C:plasma membrane"/>
    <property type="evidence" value="ECO:0007669"/>
    <property type="project" value="UniProtKB-SubCell"/>
</dbReference>
<evidence type="ECO:0000256" key="12">
    <source>
        <dbReference type="ARBA" id="ARBA00023012"/>
    </source>
</evidence>
<evidence type="ECO:0000256" key="13">
    <source>
        <dbReference type="ARBA" id="ARBA00023136"/>
    </source>
</evidence>
<feature type="transmembrane region" description="Helical" evidence="14">
    <location>
        <begin position="504"/>
        <end position="524"/>
    </location>
</feature>
<evidence type="ECO:0000256" key="4">
    <source>
        <dbReference type="ARBA" id="ARBA00022475"/>
    </source>
</evidence>
<dbReference type="Pfam" id="PF00512">
    <property type="entry name" value="HisKA"/>
    <property type="match status" value="1"/>
</dbReference>
<dbReference type="InterPro" id="IPR005467">
    <property type="entry name" value="His_kinase_dom"/>
</dbReference>
<keyword evidence="4" id="KW-1003">Cell membrane</keyword>
<keyword evidence="5" id="KW-0597">Phosphoprotein</keyword>
<dbReference type="PANTHER" id="PTHR45528">
    <property type="entry name" value="SENSOR HISTIDINE KINASE CPXA"/>
    <property type="match status" value="1"/>
</dbReference>
<dbReference type="PANTHER" id="PTHR45528:SF1">
    <property type="entry name" value="SENSOR HISTIDINE KINASE CPXA"/>
    <property type="match status" value="1"/>
</dbReference>
<evidence type="ECO:0000256" key="14">
    <source>
        <dbReference type="SAM" id="Phobius"/>
    </source>
</evidence>
<keyword evidence="9" id="KW-0418">Kinase</keyword>
<evidence type="ECO:0000256" key="1">
    <source>
        <dbReference type="ARBA" id="ARBA00000085"/>
    </source>
</evidence>
<evidence type="ECO:0000313" key="16">
    <source>
        <dbReference type="EMBL" id="KQC84905.1"/>
    </source>
</evidence>
<dbReference type="GO" id="GO:0005524">
    <property type="term" value="F:ATP binding"/>
    <property type="evidence" value="ECO:0007669"/>
    <property type="project" value="UniProtKB-KW"/>
</dbReference>
<keyword evidence="7 14" id="KW-0812">Transmembrane</keyword>
<keyword evidence="17" id="KW-1185">Reference proteome</keyword>
<comment type="catalytic activity">
    <reaction evidence="1">
        <text>ATP + protein L-histidine = ADP + protein N-phospho-L-histidine.</text>
        <dbReference type="EC" id="2.7.13.3"/>
    </reaction>
</comment>
<dbReference type="Proteomes" id="UP000050833">
    <property type="component" value="Unassembled WGS sequence"/>
</dbReference>
<dbReference type="InterPro" id="IPR003594">
    <property type="entry name" value="HATPase_dom"/>
</dbReference>
<feature type="transmembrane region" description="Helical" evidence="14">
    <location>
        <begin position="468"/>
        <end position="489"/>
    </location>
</feature>
<dbReference type="SMART" id="SM00388">
    <property type="entry name" value="HisKA"/>
    <property type="match status" value="1"/>
</dbReference>
<dbReference type="EMBL" id="LLKB01000005">
    <property type="protein sequence ID" value="KQC84905.1"/>
    <property type="molecule type" value="Genomic_DNA"/>
</dbReference>
<evidence type="ECO:0000259" key="15">
    <source>
        <dbReference type="PROSITE" id="PS50109"/>
    </source>
</evidence>
<evidence type="ECO:0000256" key="2">
    <source>
        <dbReference type="ARBA" id="ARBA00004651"/>
    </source>
</evidence>
<dbReference type="AlphaFoldDB" id="A0AAW3JRB8"/>
<dbReference type="InterPro" id="IPR036890">
    <property type="entry name" value="HATPase_C_sf"/>
</dbReference>